<protein>
    <recommendedName>
        <fullName evidence="3">Antitoxin VbhA domain-containing protein</fullName>
    </recommendedName>
</protein>
<dbReference type="KEGG" id="hnv:DDQ68_16550"/>
<name>A0A2Z3GK91_9BACT</name>
<reference evidence="2" key="1">
    <citation type="submission" date="2018-04" db="EMBL/GenBank/DDBJ databases">
        <title>Complete genome of Antarctic heterotrophic bacterium Hymenobacter nivis.</title>
        <authorList>
            <person name="Terashima M."/>
        </authorList>
    </citation>
    <scope>NUCLEOTIDE SEQUENCE [LARGE SCALE GENOMIC DNA]</scope>
    <source>
        <strain evidence="2">NBRC 111535</strain>
    </source>
</reference>
<dbReference type="OrthoDB" id="886962at2"/>
<gene>
    <name evidence="1" type="ORF">DDQ68_16550</name>
</gene>
<dbReference type="Proteomes" id="UP000245999">
    <property type="component" value="Chromosome"/>
</dbReference>
<keyword evidence="2" id="KW-1185">Reference proteome</keyword>
<evidence type="ECO:0000313" key="1">
    <source>
        <dbReference type="EMBL" id="AWM34253.1"/>
    </source>
</evidence>
<dbReference type="RefSeq" id="WP_109657295.1">
    <property type="nucleotide sequence ID" value="NZ_CP029145.1"/>
</dbReference>
<dbReference type="EMBL" id="CP029145">
    <property type="protein sequence ID" value="AWM34253.1"/>
    <property type="molecule type" value="Genomic_DNA"/>
</dbReference>
<proteinExistence type="predicted"/>
<dbReference type="AlphaFoldDB" id="A0A2Z3GK91"/>
<accession>A0A2Z3GK91</accession>
<sequence>MVHDPKFGPSAQTPQQRAWVLTQMQAVIPGLKAKAPPHAQQLYQRYVAGEMSWGEVRQALDSTPAKPVR</sequence>
<organism evidence="1 2">
    <name type="scientific">Hymenobacter nivis</name>
    <dbReference type="NCBI Taxonomy" id="1850093"/>
    <lineage>
        <taxon>Bacteria</taxon>
        <taxon>Pseudomonadati</taxon>
        <taxon>Bacteroidota</taxon>
        <taxon>Cytophagia</taxon>
        <taxon>Cytophagales</taxon>
        <taxon>Hymenobacteraceae</taxon>
        <taxon>Hymenobacter</taxon>
    </lineage>
</organism>
<evidence type="ECO:0000313" key="2">
    <source>
        <dbReference type="Proteomes" id="UP000245999"/>
    </source>
</evidence>
<evidence type="ECO:0008006" key="3">
    <source>
        <dbReference type="Google" id="ProtNLM"/>
    </source>
</evidence>